<name>A0A8C3RU22_CHESE</name>
<keyword evidence="1" id="KW-0472">Membrane</keyword>
<keyword evidence="3" id="KW-1185">Reference proteome</keyword>
<feature type="transmembrane region" description="Helical" evidence="1">
    <location>
        <begin position="16"/>
        <end position="40"/>
    </location>
</feature>
<accession>A0A8C3RU22</accession>
<sequence>MGLEGTSRGRPSPCTHGYVCTCVYICMYVYTCVCVCVYLYTHIYLDPQQNYVRPGDLFFTHIDYLWQMVLKSLKPGALAIVSEISRL</sequence>
<keyword evidence="1" id="KW-0812">Transmembrane</keyword>
<evidence type="ECO:0000256" key="1">
    <source>
        <dbReference type="SAM" id="Phobius"/>
    </source>
</evidence>
<evidence type="ECO:0000313" key="2">
    <source>
        <dbReference type="Ensembl" id="ENSCSRP00000004372.1"/>
    </source>
</evidence>
<reference evidence="2" key="1">
    <citation type="submission" date="2025-08" db="UniProtKB">
        <authorList>
            <consortium name="Ensembl"/>
        </authorList>
    </citation>
    <scope>IDENTIFICATION</scope>
</reference>
<dbReference type="AlphaFoldDB" id="A0A8C3RU22"/>
<evidence type="ECO:0000313" key="3">
    <source>
        <dbReference type="Proteomes" id="UP000694403"/>
    </source>
</evidence>
<dbReference type="Proteomes" id="UP000694403">
    <property type="component" value="Unplaced"/>
</dbReference>
<protein>
    <submittedName>
        <fullName evidence="2">Uncharacterized protein</fullName>
    </submittedName>
</protein>
<reference evidence="2" key="2">
    <citation type="submission" date="2025-09" db="UniProtKB">
        <authorList>
            <consortium name="Ensembl"/>
        </authorList>
    </citation>
    <scope>IDENTIFICATION</scope>
</reference>
<keyword evidence="1" id="KW-1133">Transmembrane helix</keyword>
<proteinExistence type="predicted"/>
<dbReference type="Ensembl" id="ENSCSRT00000004517.1">
    <property type="protein sequence ID" value="ENSCSRP00000004372.1"/>
    <property type="gene ID" value="ENSCSRG00000003314.1"/>
</dbReference>
<organism evidence="2 3">
    <name type="scientific">Chelydra serpentina</name>
    <name type="common">Snapping turtle</name>
    <name type="synonym">Testudo serpentina</name>
    <dbReference type="NCBI Taxonomy" id="8475"/>
    <lineage>
        <taxon>Eukaryota</taxon>
        <taxon>Metazoa</taxon>
        <taxon>Chordata</taxon>
        <taxon>Craniata</taxon>
        <taxon>Vertebrata</taxon>
        <taxon>Euteleostomi</taxon>
        <taxon>Archelosauria</taxon>
        <taxon>Testudinata</taxon>
        <taxon>Testudines</taxon>
        <taxon>Cryptodira</taxon>
        <taxon>Durocryptodira</taxon>
        <taxon>Americhelydia</taxon>
        <taxon>Chelydroidea</taxon>
        <taxon>Chelydridae</taxon>
        <taxon>Chelydra</taxon>
    </lineage>
</organism>